<proteinExistence type="inferred from homology"/>
<dbReference type="InterPro" id="IPR029044">
    <property type="entry name" value="Nucleotide-diphossugar_trans"/>
</dbReference>
<keyword evidence="8" id="KW-1133">Transmembrane helix</keyword>
<feature type="domain" description="Galactosyltransferase N-terminal" evidence="12">
    <location>
        <begin position="4"/>
        <end position="85"/>
    </location>
</feature>
<dbReference type="Gene3D" id="3.90.550.10">
    <property type="entry name" value="Spore Coat Polysaccharide Biosynthesis Protein SpsA, Chain A"/>
    <property type="match status" value="1"/>
</dbReference>
<dbReference type="SUPFAM" id="SSF53448">
    <property type="entry name" value="Nucleotide-diphospho-sugar transferases"/>
    <property type="match status" value="1"/>
</dbReference>
<comment type="pathway">
    <text evidence="2">Protein modification; protein glycosylation.</text>
</comment>
<evidence type="ECO:0000256" key="6">
    <source>
        <dbReference type="ARBA" id="ARBA00022692"/>
    </source>
</evidence>
<comment type="similarity">
    <text evidence="3">Belongs to the glycosyltransferase 7 family.</text>
</comment>
<dbReference type="Pfam" id="PF02709">
    <property type="entry name" value="Glyco_transf_7C"/>
    <property type="match status" value="1"/>
</dbReference>
<dbReference type="GO" id="GO:0008378">
    <property type="term" value="F:galactosyltransferase activity"/>
    <property type="evidence" value="ECO:0007669"/>
    <property type="project" value="TreeGrafter"/>
</dbReference>
<dbReference type="UniPathway" id="UPA00378"/>
<protein>
    <recommendedName>
        <fullName evidence="14">Galactosyltransferase C-terminal domain-containing protein</fullName>
    </recommendedName>
</protein>
<organism evidence="13">
    <name type="scientific">viral metagenome</name>
    <dbReference type="NCBI Taxonomy" id="1070528"/>
    <lineage>
        <taxon>unclassified sequences</taxon>
        <taxon>metagenomes</taxon>
        <taxon>organismal metagenomes</taxon>
    </lineage>
</organism>
<evidence type="ECO:0000256" key="1">
    <source>
        <dbReference type="ARBA" id="ARBA00004606"/>
    </source>
</evidence>
<dbReference type="GO" id="GO:0016020">
    <property type="term" value="C:membrane"/>
    <property type="evidence" value="ECO:0007669"/>
    <property type="project" value="UniProtKB-SubCell"/>
</dbReference>
<sequence length="253" mass="30243">MIKYIFIIPYRNREQHKHFFSYYMKYLLEDYDKDTYEIIFANQNNNEPFNRGAMKNIGFLYAKNKYEYYEDITFIFNDVDTLPFKKNLLNYELGDNEIKHYYGFYFALGGIFAIKGKDFEKINGFPNLWSWGYEDSVIYKRAIEKGITVNRSNFFEIGNNNILHIMDEFSKNISIKNQSDYRVNKIIDGLNTLNNVNYLWNETNNMVDINNFTCLYNSNDKSVVNTSVFNTNTFKRPLPQKGKLGTFDFYNFR</sequence>
<evidence type="ECO:0000256" key="5">
    <source>
        <dbReference type="ARBA" id="ARBA00022679"/>
    </source>
</evidence>
<evidence type="ECO:0000256" key="7">
    <source>
        <dbReference type="ARBA" id="ARBA00022968"/>
    </source>
</evidence>
<evidence type="ECO:0000256" key="10">
    <source>
        <dbReference type="ARBA" id="ARBA00023180"/>
    </source>
</evidence>
<evidence type="ECO:0000313" key="13">
    <source>
        <dbReference type="EMBL" id="QHT32096.1"/>
    </source>
</evidence>
<keyword evidence="6" id="KW-0812">Transmembrane</keyword>
<evidence type="ECO:0000256" key="8">
    <source>
        <dbReference type="ARBA" id="ARBA00022989"/>
    </source>
</evidence>
<feature type="domain" description="Galactosyltransferase C-terminal" evidence="11">
    <location>
        <begin position="104"/>
        <end position="159"/>
    </location>
</feature>
<dbReference type="PANTHER" id="PTHR19300">
    <property type="entry name" value="BETA-1,4-GALACTOSYLTRANSFERASE"/>
    <property type="match status" value="1"/>
</dbReference>
<dbReference type="PANTHER" id="PTHR19300:SF57">
    <property type="entry name" value="BETA-1,4-N-ACETYLGALACTOSAMINYLTRANSFERASE"/>
    <property type="match status" value="1"/>
</dbReference>
<reference evidence="13" key="1">
    <citation type="journal article" date="2020" name="Nature">
        <title>Giant virus diversity and host interactions through global metagenomics.</title>
        <authorList>
            <person name="Schulz F."/>
            <person name="Roux S."/>
            <person name="Paez-Espino D."/>
            <person name="Jungbluth S."/>
            <person name="Walsh D.A."/>
            <person name="Denef V.J."/>
            <person name="McMahon K.D."/>
            <person name="Konstantinidis K.T."/>
            <person name="Eloe-Fadrosh E.A."/>
            <person name="Kyrpides N.C."/>
            <person name="Woyke T."/>
        </authorList>
    </citation>
    <scope>NUCLEOTIDE SEQUENCE</scope>
    <source>
        <strain evidence="13">GVMAG-M-3300009159-65</strain>
    </source>
</reference>
<keyword evidence="4" id="KW-0328">Glycosyltransferase</keyword>
<keyword evidence="9" id="KW-0472">Membrane</keyword>
<keyword evidence="10" id="KW-0325">Glycoprotein</keyword>
<dbReference type="InterPro" id="IPR027791">
    <property type="entry name" value="Galactosyl_T_C"/>
</dbReference>
<evidence type="ECO:0000259" key="12">
    <source>
        <dbReference type="Pfam" id="PF13733"/>
    </source>
</evidence>
<evidence type="ECO:0000256" key="4">
    <source>
        <dbReference type="ARBA" id="ARBA00022676"/>
    </source>
</evidence>
<accession>A0A6C0ESD7</accession>
<evidence type="ECO:0000259" key="11">
    <source>
        <dbReference type="Pfam" id="PF02709"/>
    </source>
</evidence>
<evidence type="ECO:0000256" key="9">
    <source>
        <dbReference type="ARBA" id="ARBA00023136"/>
    </source>
</evidence>
<keyword evidence="7" id="KW-0735">Signal-anchor</keyword>
<dbReference type="EMBL" id="MN738930">
    <property type="protein sequence ID" value="QHT32096.1"/>
    <property type="molecule type" value="Genomic_DNA"/>
</dbReference>
<comment type="subcellular location">
    <subcellularLocation>
        <location evidence="1">Membrane</location>
        <topology evidence="1">Single-pass type II membrane protein</topology>
    </subcellularLocation>
</comment>
<evidence type="ECO:0000256" key="2">
    <source>
        <dbReference type="ARBA" id="ARBA00004922"/>
    </source>
</evidence>
<evidence type="ECO:0008006" key="14">
    <source>
        <dbReference type="Google" id="ProtNLM"/>
    </source>
</evidence>
<dbReference type="Pfam" id="PF13733">
    <property type="entry name" value="Glyco_transf_7N"/>
    <property type="match status" value="1"/>
</dbReference>
<keyword evidence="5" id="KW-0808">Transferase</keyword>
<dbReference type="GO" id="GO:0005975">
    <property type="term" value="P:carbohydrate metabolic process"/>
    <property type="evidence" value="ECO:0007669"/>
    <property type="project" value="InterPro"/>
</dbReference>
<dbReference type="InterPro" id="IPR027995">
    <property type="entry name" value="Galactosyl_T_N"/>
</dbReference>
<evidence type="ECO:0000256" key="3">
    <source>
        <dbReference type="ARBA" id="ARBA00005735"/>
    </source>
</evidence>
<dbReference type="GO" id="GO:0005794">
    <property type="term" value="C:Golgi apparatus"/>
    <property type="evidence" value="ECO:0007669"/>
    <property type="project" value="TreeGrafter"/>
</dbReference>
<name>A0A6C0ESD7_9ZZZZ</name>
<dbReference type="InterPro" id="IPR003859">
    <property type="entry name" value="Galactosyl_T"/>
</dbReference>
<dbReference type="AlphaFoldDB" id="A0A6C0ESD7"/>